<dbReference type="EnsemblPlants" id="Pp3c20_8780V3.1">
    <property type="protein sequence ID" value="Pp3c20_8780V3.1"/>
    <property type="gene ID" value="Pp3c20_8780"/>
</dbReference>
<gene>
    <name evidence="1" type="ORF">PHYPA_024913</name>
</gene>
<protein>
    <submittedName>
        <fullName evidence="1 2">Uncharacterized protein</fullName>
    </submittedName>
</protein>
<sequence length="141" mass="16252">MVQQRMWKDIYCCRNLEIVVGRKDLSRFTSTSVPHPDEARDAGCFPHGKMLYERRRDSQGAQRWSQHAHHWAELWQGCNWGRESPILSVWAETVVEELHGDAPACIIAHLVRVASRAVHVKDWSPHQLAPAFHRSLQIPAL</sequence>
<evidence type="ECO:0000313" key="3">
    <source>
        <dbReference type="Proteomes" id="UP000006727"/>
    </source>
</evidence>
<evidence type="ECO:0000313" key="1">
    <source>
        <dbReference type="EMBL" id="PNR32970.1"/>
    </source>
</evidence>
<dbReference type="EMBL" id="ABEU02000020">
    <property type="protein sequence ID" value="PNR32970.1"/>
    <property type="molecule type" value="Genomic_DNA"/>
</dbReference>
<reference evidence="1 3" key="1">
    <citation type="journal article" date="2008" name="Science">
        <title>The Physcomitrella genome reveals evolutionary insights into the conquest of land by plants.</title>
        <authorList>
            <person name="Rensing S."/>
            <person name="Lang D."/>
            <person name="Zimmer A."/>
            <person name="Terry A."/>
            <person name="Salamov A."/>
            <person name="Shapiro H."/>
            <person name="Nishiyama T."/>
            <person name="Perroud P.-F."/>
            <person name="Lindquist E."/>
            <person name="Kamisugi Y."/>
            <person name="Tanahashi T."/>
            <person name="Sakakibara K."/>
            <person name="Fujita T."/>
            <person name="Oishi K."/>
            <person name="Shin-I T."/>
            <person name="Kuroki Y."/>
            <person name="Toyoda A."/>
            <person name="Suzuki Y."/>
            <person name="Hashimoto A."/>
            <person name="Yamaguchi K."/>
            <person name="Sugano A."/>
            <person name="Kohara Y."/>
            <person name="Fujiyama A."/>
            <person name="Anterola A."/>
            <person name="Aoki S."/>
            <person name="Ashton N."/>
            <person name="Barbazuk W.B."/>
            <person name="Barker E."/>
            <person name="Bennetzen J."/>
            <person name="Bezanilla M."/>
            <person name="Blankenship R."/>
            <person name="Cho S.H."/>
            <person name="Dutcher S."/>
            <person name="Estelle M."/>
            <person name="Fawcett J.A."/>
            <person name="Gundlach H."/>
            <person name="Hanada K."/>
            <person name="Heyl A."/>
            <person name="Hicks K.A."/>
            <person name="Hugh J."/>
            <person name="Lohr M."/>
            <person name="Mayer K."/>
            <person name="Melkozernov A."/>
            <person name="Murata T."/>
            <person name="Nelson D."/>
            <person name="Pils B."/>
            <person name="Prigge M."/>
            <person name="Reiss B."/>
            <person name="Renner T."/>
            <person name="Rombauts S."/>
            <person name="Rushton P."/>
            <person name="Sanderfoot A."/>
            <person name="Schween G."/>
            <person name="Shiu S.-H."/>
            <person name="Stueber K."/>
            <person name="Theodoulou F.L."/>
            <person name="Tu H."/>
            <person name="Van de Peer Y."/>
            <person name="Verrier P.J."/>
            <person name="Waters E."/>
            <person name="Wood A."/>
            <person name="Yang L."/>
            <person name="Cove D."/>
            <person name="Cuming A."/>
            <person name="Hasebe M."/>
            <person name="Lucas S."/>
            <person name="Mishler D.B."/>
            <person name="Reski R."/>
            <person name="Grigoriev I."/>
            <person name="Quatrano R.S."/>
            <person name="Boore J.L."/>
        </authorList>
    </citation>
    <scope>NUCLEOTIDE SEQUENCE [LARGE SCALE GENOMIC DNA]</scope>
    <source>
        <strain evidence="2 3">cv. Gransden 2004</strain>
    </source>
</reference>
<proteinExistence type="predicted"/>
<keyword evidence="3" id="KW-1185">Reference proteome</keyword>
<dbReference type="Proteomes" id="UP000006727">
    <property type="component" value="Chromosome 20"/>
</dbReference>
<reference evidence="2" key="3">
    <citation type="submission" date="2020-12" db="UniProtKB">
        <authorList>
            <consortium name="EnsemblPlants"/>
        </authorList>
    </citation>
    <scope>IDENTIFICATION</scope>
</reference>
<name>A0A2K1IUM3_PHYPA</name>
<reference evidence="1 3" key="2">
    <citation type="journal article" date="2018" name="Plant J.">
        <title>The Physcomitrella patens chromosome-scale assembly reveals moss genome structure and evolution.</title>
        <authorList>
            <person name="Lang D."/>
            <person name="Ullrich K.K."/>
            <person name="Murat F."/>
            <person name="Fuchs J."/>
            <person name="Jenkins J."/>
            <person name="Haas F.B."/>
            <person name="Piednoel M."/>
            <person name="Gundlach H."/>
            <person name="Van Bel M."/>
            <person name="Meyberg R."/>
            <person name="Vives C."/>
            <person name="Morata J."/>
            <person name="Symeonidi A."/>
            <person name="Hiss M."/>
            <person name="Muchero W."/>
            <person name="Kamisugi Y."/>
            <person name="Saleh O."/>
            <person name="Blanc G."/>
            <person name="Decker E.L."/>
            <person name="van Gessel N."/>
            <person name="Grimwood J."/>
            <person name="Hayes R.D."/>
            <person name="Graham S.W."/>
            <person name="Gunter L.E."/>
            <person name="McDaniel S.F."/>
            <person name="Hoernstein S.N.W."/>
            <person name="Larsson A."/>
            <person name="Li F.W."/>
            <person name="Perroud P.F."/>
            <person name="Phillips J."/>
            <person name="Ranjan P."/>
            <person name="Rokshar D.S."/>
            <person name="Rothfels C.J."/>
            <person name="Schneider L."/>
            <person name="Shu S."/>
            <person name="Stevenson D.W."/>
            <person name="Thummler F."/>
            <person name="Tillich M."/>
            <person name="Villarreal Aguilar J.C."/>
            <person name="Widiez T."/>
            <person name="Wong G.K."/>
            <person name="Wymore A."/>
            <person name="Zhang Y."/>
            <person name="Zimmer A.D."/>
            <person name="Quatrano R.S."/>
            <person name="Mayer K.F.X."/>
            <person name="Goodstein D."/>
            <person name="Casacuberta J.M."/>
            <person name="Vandepoele K."/>
            <person name="Reski R."/>
            <person name="Cuming A.C."/>
            <person name="Tuskan G.A."/>
            <person name="Maumus F."/>
            <person name="Salse J."/>
            <person name="Schmutz J."/>
            <person name="Rensing S.A."/>
        </authorList>
    </citation>
    <scope>NUCLEOTIDE SEQUENCE [LARGE SCALE GENOMIC DNA]</scope>
    <source>
        <strain evidence="2 3">cv. Gransden 2004</strain>
    </source>
</reference>
<dbReference type="AlphaFoldDB" id="A0A2K1IUM3"/>
<dbReference type="InParanoid" id="A0A2K1IUM3"/>
<dbReference type="Gramene" id="Pp3c20_8780V3.1">
    <property type="protein sequence ID" value="Pp3c20_8780V3.1"/>
    <property type="gene ID" value="Pp3c20_8780"/>
</dbReference>
<evidence type="ECO:0000313" key="2">
    <source>
        <dbReference type="EnsemblPlants" id="Pp3c20_8780V3.1"/>
    </source>
</evidence>
<accession>A0A2K1IUM3</accession>
<organism evidence="1">
    <name type="scientific">Physcomitrium patens</name>
    <name type="common">Spreading-leaved earth moss</name>
    <name type="synonym">Physcomitrella patens</name>
    <dbReference type="NCBI Taxonomy" id="3218"/>
    <lineage>
        <taxon>Eukaryota</taxon>
        <taxon>Viridiplantae</taxon>
        <taxon>Streptophyta</taxon>
        <taxon>Embryophyta</taxon>
        <taxon>Bryophyta</taxon>
        <taxon>Bryophytina</taxon>
        <taxon>Bryopsida</taxon>
        <taxon>Funariidae</taxon>
        <taxon>Funariales</taxon>
        <taxon>Funariaceae</taxon>
        <taxon>Physcomitrium</taxon>
    </lineage>
</organism>
<dbReference type="PaxDb" id="3218-PP1S9_403V6.1"/>